<evidence type="ECO:0000313" key="9">
    <source>
        <dbReference type="EMBL" id="WRY35967.1"/>
    </source>
</evidence>
<keyword evidence="6" id="KW-0106">Calcium</keyword>
<evidence type="ECO:0000256" key="3">
    <source>
        <dbReference type="ARBA" id="ARBA00022723"/>
    </source>
</evidence>
<evidence type="ECO:0000256" key="2">
    <source>
        <dbReference type="ARBA" id="ARBA00022487"/>
    </source>
</evidence>
<keyword evidence="3" id="KW-0479">Metal-binding</keyword>
<dbReference type="Gene3D" id="3.40.50.1820">
    <property type="entry name" value="alpha/beta hydrolase"/>
    <property type="match status" value="1"/>
</dbReference>
<keyword evidence="4" id="KW-0732">Signal</keyword>
<dbReference type="PANTHER" id="PTHR33938:SF15">
    <property type="entry name" value="FERULOYL ESTERASE B-RELATED"/>
    <property type="match status" value="1"/>
</dbReference>
<feature type="compositionally biased region" description="Low complexity" evidence="8">
    <location>
        <begin position="501"/>
        <end position="519"/>
    </location>
</feature>
<dbReference type="InterPro" id="IPR011118">
    <property type="entry name" value="Tannase/feruloyl_esterase"/>
</dbReference>
<protein>
    <submittedName>
        <fullName evidence="9">Tannase/feruloyl esterase family alpha/beta hydrolase</fullName>
    </submittedName>
</protein>
<gene>
    <name evidence="9" type="ORF">RPE78_17970</name>
</gene>
<keyword evidence="9" id="KW-0614">Plasmid</keyword>
<comment type="similarity">
    <text evidence="1">Belongs to the tannase family.</text>
</comment>
<sequence>MPPSTRYIVQASLLVLWALTLLVPRPAAAQSQLAPVPPIRSCAALADTDLAAIAGTGSAVTATEETLSDGIAVCRVTATLAPAITLEVLLPTRTWAQRYLQVGCGGLCGRISLRSGASNGCALLTDGGFVMAATDMGHAGDDSGAWGLDAQKRRDFAYRAQHLTAKAAKALITAFYGQPARYAYFNGCSDGGREALMEAQRYPEDFDGIIAGAPAMLFTVQNTLYHGWQAVSNTGADGTVTLLSDRLPLLHKAVLAACDALDGAEDGLISTPAACHFDPASLICPAGQSDHSACLTAAEAEVARRFYQGPTDPETHQPLTAGQPLYGSELNWAGVYVADQPQDGLMSTNAALPAIRYLAFDPARPEADLASFAFTRATLEALRARHPLFDATDPDMSGFARAGGKLILWHGLADPHIAPANTVALHEAMIRQMGPQRVDGFERLYLLPGVAHCGNGEGPSNLDLLSAMMAWVEQGQAPDAILTTTAAQPSRFGAPDFAPDRAQAAGAALPEGAAAGPRAQNGPDGGRQGRTGPRPEGPRAEGSAQVTPMSRPVYPYPFIAQWDGKGDLAKAESWSKGPATQSVTLRDWAGADLFGTASYAARQTQPDPQ</sequence>
<dbReference type="PANTHER" id="PTHR33938">
    <property type="entry name" value="FERULOYL ESTERASE B-RELATED"/>
    <property type="match status" value="1"/>
</dbReference>
<feature type="region of interest" description="Disordered" evidence="8">
    <location>
        <begin position="491"/>
        <end position="550"/>
    </location>
</feature>
<evidence type="ECO:0000313" key="10">
    <source>
        <dbReference type="Proteomes" id="UP001623290"/>
    </source>
</evidence>
<dbReference type="Pfam" id="PF07519">
    <property type="entry name" value="Tannase"/>
    <property type="match status" value="1"/>
</dbReference>
<accession>A0ABZ1E6W6</accession>
<keyword evidence="10" id="KW-1185">Reference proteome</keyword>
<evidence type="ECO:0000256" key="8">
    <source>
        <dbReference type="SAM" id="MobiDB-lite"/>
    </source>
</evidence>
<evidence type="ECO:0000256" key="5">
    <source>
        <dbReference type="ARBA" id="ARBA00022801"/>
    </source>
</evidence>
<evidence type="ECO:0000256" key="7">
    <source>
        <dbReference type="ARBA" id="ARBA00023157"/>
    </source>
</evidence>
<dbReference type="RefSeq" id="WP_330628292.1">
    <property type="nucleotide sequence ID" value="NZ_CP135446.1"/>
</dbReference>
<keyword evidence="5 9" id="KW-0378">Hydrolase</keyword>
<dbReference type="InterPro" id="IPR029058">
    <property type="entry name" value="AB_hydrolase_fold"/>
</dbReference>
<proteinExistence type="inferred from homology"/>
<dbReference type="SUPFAM" id="SSF53474">
    <property type="entry name" value="alpha/beta-Hydrolases"/>
    <property type="match status" value="1"/>
</dbReference>
<organism evidence="9 10">
    <name type="scientific">Thioclava litoralis</name>
    <dbReference type="NCBI Taxonomy" id="3076557"/>
    <lineage>
        <taxon>Bacteria</taxon>
        <taxon>Pseudomonadati</taxon>
        <taxon>Pseudomonadota</taxon>
        <taxon>Alphaproteobacteria</taxon>
        <taxon>Rhodobacterales</taxon>
        <taxon>Paracoccaceae</taxon>
        <taxon>Thioclava</taxon>
    </lineage>
</organism>
<keyword evidence="2" id="KW-0719">Serine esterase</keyword>
<keyword evidence="7" id="KW-1015">Disulfide bond</keyword>
<reference evidence="9 10" key="1">
    <citation type="submission" date="2023-09" db="EMBL/GenBank/DDBJ databases">
        <title>Thioclava shenzhenensis sp. nov., a multidrug resistant bacteria-antagonizing species isolated from coastal seawater.</title>
        <authorList>
            <person name="Long M."/>
        </authorList>
    </citation>
    <scope>NUCLEOTIDE SEQUENCE [LARGE SCALE GENOMIC DNA]</scope>
    <source>
        <strain evidence="9 10">FTW29</strain>
        <plasmid evidence="9 10">unnamed3</plasmid>
    </source>
</reference>
<evidence type="ECO:0000256" key="4">
    <source>
        <dbReference type="ARBA" id="ARBA00022729"/>
    </source>
</evidence>
<name>A0ABZ1E6W6_9RHOB</name>
<dbReference type="GO" id="GO:0016787">
    <property type="term" value="F:hydrolase activity"/>
    <property type="evidence" value="ECO:0007669"/>
    <property type="project" value="UniProtKB-KW"/>
</dbReference>
<dbReference type="Proteomes" id="UP001623290">
    <property type="component" value="Plasmid unnamed3"/>
</dbReference>
<evidence type="ECO:0000256" key="1">
    <source>
        <dbReference type="ARBA" id="ARBA00006249"/>
    </source>
</evidence>
<evidence type="ECO:0000256" key="6">
    <source>
        <dbReference type="ARBA" id="ARBA00022837"/>
    </source>
</evidence>
<dbReference type="EMBL" id="CP135446">
    <property type="protein sequence ID" value="WRY35967.1"/>
    <property type="molecule type" value="Genomic_DNA"/>
</dbReference>
<geneLocation type="plasmid" evidence="9 10">
    <name>unnamed3</name>
</geneLocation>